<dbReference type="PANTHER" id="PTHR22948">
    <property type="entry name" value="TUDOR DOMAIN CONTAINING PROTEIN"/>
    <property type="match status" value="1"/>
</dbReference>
<feature type="compositionally biased region" description="Low complexity" evidence="2">
    <location>
        <begin position="451"/>
        <end position="468"/>
    </location>
</feature>
<dbReference type="InterPro" id="IPR004088">
    <property type="entry name" value="KH_dom_type_1"/>
</dbReference>
<dbReference type="EMBL" id="GBYB01005303">
    <property type="protein sequence ID" value="JAG75070.1"/>
    <property type="molecule type" value="Transcribed_RNA"/>
</dbReference>
<evidence type="ECO:0000256" key="1">
    <source>
        <dbReference type="PROSITE-ProRule" id="PRU00117"/>
    </source>
</evidence>
<dbReference type="OrthoDB" id="9995375at2759"/>
<keyword evidence="3" id="KW-0472">Membrane</keyword>
<dbReference type="SMART" id="SM00333">
    <property type="entry name" value="TUDOR"/>
    <property type="match status" value="1"/>
</dbReference>
<dbReference type="CTD" id="33401"/>
<feature type="domain" description="Tudor" evidence="4">
    <location>
        <begin position="289"/>
        <end position="348"/>
    </location>
</feature>
<dbReference type="KEGG" id="fas:105266120"/>
<dbReference type="GeneID" id="105266120"/>
<dbReference type="Pfam" id="PF00567">
    <property type="entry name" value="TUDOR"/>
    <property type="match status" value="1"/>
</dbReference>
<dbReference type="PROSITE" id="PS50084">
    <property type="entry name" value="KH_TYPE_1"/>
    <property type="match status" value="1"/>
</dbReference>
<evidence type="ECO:0000256" key="2">
    <source>
        <dbReference type="SAM" id="MobiDB-lite"/>
    </source>
</evidence>
<organism evidence="5">
    <name type="scientific">Fopius arisanus</name>
    <dbReference type="NCBI Taxonomy" id="64838"/>
    <lineage>
        <taxon>Eukaryota</taxon>
        <taxon>Metazoa</taxon>
        <taxon>Ecdysozoa</taxon>
        <taxon>Arthropoda</taxon>
        <taxon>Hexapoda</taxon>
        <taxon>Insecta</taxon>
        <taxon>Pterygota</taxon>
        <taxon>Neoptera</taxon>
        <taxon>Endopterygota</taxon>
        <taxon>Hymenoptera</taxon>
        <taxon>Apocrita</taxon>
        <taxon>Ichneumonoidea</taxon>
        <taxon>Braconidae</taxon>
        <taxon>Opiinae</taxon>
        <taxon>Fopius</taxon>
    </lineage>
</organism>
<dbReference type="Gene3D" id="3.30.1370.10">
    <property type="entry name" value="K Homology domain, type 1"/>
    <property type="match status" value="1"/>
</dbReference>
<dbReference type="InterPro" id="IPR036612">
    <property type="entry name" value="KH_dom_type_1_sf"/>
</dbReference>
<keyword evidence="6" id="KW-1185">Reference proteome</keyword>
<dbReference type="Proteomes" id="UP000694866">
    <property type="component" value="Unplaced"/>
</dbReference>
<dbReference type="Gene3D" id="2.30.30.140">
    <property type="match status" value="1"/>
</dbReference>
<name>A0A0C9PV82_9HYME</name>
<evidence type="ECO:0000259" key="4">
    <source>
        <dbReference type="PROSITE" id="PS50304"/>
    </source>
</evidence>
<dbReference type="InterPro" id="IPR035437">
    <property type="entry name" value="SNase_OB-fold_sf"/>
</dbReference>
<evidence type="ECO:0000313" key="5">
    <source>
        <dbReference type="EMBL" id="JAG75070.1"/>
    </source>
</evidence>
<dbReference type="InterPro" id="IPR004087">
    <property type="entry name" value="KH_dom"/>
</dbReference>
<feature type="transmembrane region" description="Helical" evidence="3">
    <location>
        <begin position="12"/>
        <end position="30"/>
    </location>
</feature>
<dbReference type="GO" id="GO:0043186">
    <property type="term" value="C:P granule"/>
    <property type="evidence" value="ECO:0007669"/>
    <property type="project" value="TreeGrafter"/>
</dbReference>
<dbReference type="SUPFAM" id="SSF54791">
    <property type="entry name" value="Eukaryotic type KH-domain (KH-domain type I)"/>
    <property type="match status" value="1"/>
</dbReference>
<dbReference type="CDD" id="cd00105">
    <property type="entry name" value="KH-I"/>
    <property type="match status" value="1"/>
</dbReference>
<dbReference type="GO" id="GO:0003723">
    <property type="term" value="F:RNA binding"/>
    <property type="evidence" value="ECO:0007669"/>
    <property type="project" value="UniProtKB-UniRule"/>
</dbReference>
<reference evidence="7" key="2">
    <citation type="submission" date="2025-04" db="UniProtKB">
        <authorList>
            <consortium name="RefSeq"/>
        </authorList>
    </citation>
    <scope>IDENTIFICATION</scope>
    <source>
        <strain evidence="7">USDA-PBARC FA_bdor</strain>
        <tissue evidence="7">Whole organism</tissue>
    </source>
</reference>
<dbReference type="InterPro" id="IPR002999">
    <property type="entry name" value="Tudor"/>
</dbReference>
<dbReference type="InterPro" id="IPR050621">
    <property type="entry name" value="Tudor_domain_containing"/>
</dbReference>
<feature type="compositionally biased region" description="Polar residues" evidence="2">
    <location>
        <begin position="518"/>
        <end position="544"/>
    </location>
</feature>
<sequence>MKWVSKQIALPLVIGMSLTGACVGVLYLLYKKDGEKSIRSRPRKHLYTAEVKVPKAAVPAIIGRGGSTVKDIESRTSTRIHFSEDKLEESERICYIRGEIEETRLAEQIIQNLINNQPVIEVYEMLAPQKFCSSLLVNRRVEVIQSFANAKIIMEKLYTRDPDAKRRVIIKGTAEQIATALTEIQEKLRDFNDMEEKIKLGQSSRSPRGKISPRSTASTTGSNESQVTPGETSGVSEGTKEVYVSATFSPSQFWVQVVGPGTLALDDLVKAMTDYYNDEENRELHTLIHISEGETVAARFDFDNCWYRAEITSSIGNGQYEAFFLDYGDHSVISVTDILELRTDFLSLRFQAIEFSLANVKPKDEEWSQEACDRFEELVHSAQWKVLITKVRGFKERALGQGMSRREGSPIPSVDLFDRNDNLDVNIGKQLVMENLAVPIEDSWSAASSTLSLSRPSQDSSSPTSLKSPLPPRSHKIIPDKQPEVIEEIDLITPKKQRVPVEEVDLVTPVKDSTANLIKSEGQSTYTNGNEQKLISNSQWNSRNAPVPAGYEADDDEDDSLEMF</sequence>
<evidence type="ECO:0000313" key="7">
    <source>
        <dbReference type="RefSeq" id="XP_011302342.1"/>
    </source>
</evidence>
<accession>A0A0C9PV82</accession>
<keyword evidence="3" id="KW-0812">Transmembrane</keyword>
<dbReference type="PROSITE" id="PS50304">
    <property type="entry name" value="TUDOR"/>
    <property type="match status" value="1"/>
</dbReference>
<dbReference type="SUPFAM" id="SSF63748">
    <property type="entry name" value="Tudor/PWWP/MBT"/>
    <property type="match status" value="1"/>
</dbReference>
<dbReference type="AlphaFoldDB" id="A0A0C9PV82"/>
<dbReference type="Pfam" id="PF00013">
    <property type="entry name" value="KH_1"/>
    <property type="match status" value="1"/>
</dbReference>
<feature type="compositionally biased region" description="Acidic residues" evidence="2">
    <location>
        <begin position="552"/>
        <end position="564"/>
    </location>
</feature>
<evidence type="ECO:0000313" key="6">
    <source>
        <dbReference type="Proteomes" id="UP000694866"/>
    </source>
</evidence>
<feature type="region of interest" description="Disordered" evidence="2">
    <location>
        <begin position="518"/>
        <end position="564"/>
    </location>
</feature>
<feature type="compositionally biased region" description="Polar residues" evidence="2">
    <location>
        <begin position="213"/>
        <end position="236"/>
    </location>
</feature>
<reference evidence="5" key="1">
    <citation type="submission" date="2015-01" db="EMBL/GenBank/DDBJ databases">
        <title>Transcriptome Assembly of Fopius arisanus.</title>
        <authorList>
            <person name="Geib S."/>
        </authorList>
    </citation>
    <scope>NUCLEOTIDE SEQUENCE</scope>
</reference>
<accession>A0A9R1T3N4</accession>
<feature type="region of interest" description="Disordered" evidence="2">
    <location>
        <begin position="451"/>
        <end position="482"/>
    </location>
</feature>
<dbReference type="GO" id="GO:0005739">
    <property type="term" value="C:mitochondrion"/>
    <property type="evidence" value="ECO:0007669"/>
    <property type="project" value="UniProtKB-ARBA"/>
</dbReference>
<proteinExistence type="predicted"/>
<feature type="region of interest" description="Disordered" evidence="2">
    <location>
        <begin position="197"/>
        <end position="236"/>
    </location>
</feature>
<keyword evidence="1" id="KW-0694">RNA-binding</keyword>
<protein>
    <submittedName>
        <fullName evidence="5">TDRKH protein</fullName>
    </submittedName>
    <submittedName>
        <fullName evidence="7">Tudor and KH domain-containing protein</fullName>
    </submittedName>
</protein>
<dbReference type="GO" id="GO:0007283">
    <property type="term" value="P:spermatogenesis"/>
    <property type="evidence" value="ECO:0007669"/>
    <property type="project" value="TreeGrafter"/>
</dbReference>
<dbReference type="GO" id="GO:0034587">
    <property type="term" value="P:piRNA processing"/>
    <property type="evidence" value="ECO:0007669"/>
    <property type="project" value="TreeGrafter"/>
</dbReference>
<dbReference type="GO" id="GO:0030719">
    <property type="term" value="P:P granule organization"/>
    <property type="evidence" value="ECO:0007669"/>
    <property type="project" value="TreeGrafter"/>
</dbReference>
<keyword evidence="3" id="KW-1133">Transmembrane helix</keyword>
<dbReference type="RefSeq" id="XP_011302342.1">
    <property type="nucleotide sequence ID" value="XM_011304040.1"/>
</dbReference>
<dbReference type="PROSITE" id="PS51257">
    <property type="entry name" value="PROKAR_LIPOPROTEIN"/>
    <property type="match status" value="1"/>
</dbReference>
<dbReference type="SMART" id="SM00322">
    <property type="entry name" value="KH"/>
    <property type="match status" value="2"/>
</dbReference>
<gene>
    <name evidence="5" type="primary">TDRKH</name>
    <name evidence="7" type="synonym">papi</name>
    <name evidence="5" type="ORF">g.41228</name>
</gene>
<evidence type="ECO:0000256" key="3">
    <source>
        <dbReference type="SAM" id="Phobius"/>
    </source>
</evidence>
<dbReference type="PANTHER" id="PTHR22948:SF29">
    <property type="entry name" value="FI02030P-RELATED"/>
    <property type="match status" value="1"/>
</dbReference>
<dbReference type="Gene3D" id="2.40.50.90">
    <property type="match status" value="1"/>
</dbReference>